<evidence type="ECO:0000313" key="3">
    <source>
        <dbReference type="Proteomes" id="UP001054945"/>
    </source>
</evidence>
<keyword evidence="1" id="KW-0472">Membrane</keyword>
<comment type="caution">
    <text evidence="2">The sequence shown here is derived from an EMBL/GenBank/DDBJ whole genome shotgun (WGS) entry which is preliminary data.</text>
</comment>
<protein>
    <recommendedName>
        <fullName evidence="4">Transmembrane protein</fullName>
    </recommendedName>
</protein>
<accession>A0AAV4QGL1</accession>
<feature type="transmembrane region" description="Helical" evidence="1">
    <location>
        <begin position="57"/>
        <end position="80"/>
    </location>
</feature>
<keyword evidence="1" id="KW-0812">Transmembrane</keyword>
<gene>
    <name evidence="2" type="ORF">CEXT_117071</name>
</gene>
<evidence type="ECO:0000313" key="2">
    <source>
        <dbReference type="EMBL" id="GIY09203.1"/>
    </source>
</evidence>
<evidence type="ECO:0000256" key="1">
    <source>
        <dbReference type="SAM" id="Phobius"/>
    </source>
</evidence>
<reference evidence="2 3" key="1">
    <citation type="submission" date="2021-06" db="EMBL/GenBank/DDBJ databases">
        <title>Caerostris extrusa draft genome.</title>
        <authorList>
            <person name="Kono N."/>
            <person name="Arakawa K."/>
        </authorList>
    </citation>
    <scope>NUCLEOTIDE SEQUENCE [LARGE SCALE GENOMIC DNA]</scope>
</reference>
<name>A0AAV4QGL1_CAEEX</name>
<dbReference type="Proteomes" id="UP001054945">
    <property type="component" value="Unassembled WGS sequence"/>
</dbReference>
<proteinExistence type="predicted"/>
<sequence>MISKDAADALGNHPKKRSSSILQTALTAHKGSQTIRLEVSLSWFWYVCSRSWGRPVLVLKLLLTAVVGCGSCVVVAVVVFCSCSCSSCVVGTFVVVVVLFLFCGCSIVVVGGGGGLIGLSQKKIYT</sequence>
<organism evidence="2 3">
    <name type="scientific">Caerostris extrusa</name>
    <name type="common">Bark spider</name>
    <name type="synonym">Caerostris bankana</name>
    <dbReference type="NCBI Taxonomy" id="172846"/>
    <lineage>
        <taxon>Eukaryota</taxon>
        <taxon>Metazoa</taxon>
        <taxon>Ecdysozoa</taxon>
        <taxon>Arthropoda</taxon>
        <taxon>Chelicerata</taxon>
        <taxon>Arachnida</taxon>
        <taxon>Araneae</taxon>
        <taxon>Araneomorphae</taxon>
        <taxon>Entelegynae</taxon>
        <taxon>Araneoidea</taxon>
        <taxon>Araneidae</taxon>
        <taxon>Caerostris</taxon>
    </lineage>
</organism>
<dbReference type="AlphaFoldDB" id="A0AAV4QGL1"/>
<dbReference type="EMBL" id="BPLR01006343">
    <property type="protein sequence ID" value="GIY09203.1"/>
    <property type="molecule type" value="Genomic_DNA"/>
</dbReference>
<keyword evidence="1" id="KW-1133">Transmembrane helix</keyword>
<feature type="transmembrane region" description="Helical" evidence="1">
    <location>
        <begin position="92"/>
        <end position="119"/>
    </location>
</feature>
<evidence type="ECO:0008006" key="4">
    <source>
        <dbReference type="Google" id="ProtNLM"/>
    </source>
</evidence>
<keyword evidence="3" id="KW-1185">Reference proteome</keyword>